<comment type="similarity">
    <text evidence="3">Belongs to the fatty acid desaturase type 1 family.</text>
</comment>
<feature type="domain" description="Cytochrome b5 heme-binding" evidence="12">
    <location>
        <begin position="1"/>
        <end position="53"/>
    </location>
</feature>
<evidence type="ECO:0000313" key="13">
    <source>
        <dbReference type="EMBL" id="KAF5780743.1"/>
    </source>
</evidence>
<organism evidence="13 14">
    <name type="scientific">Helianthus annuus</name>
    <name type="common">Common sunflower</name>
    <dbReference type="NCBI Taxonomy" id="4232"/>
    <lineage>
        <taxon>Eukaryota</taxon>
        <taxon>Viridiplantae</taxon>
        <taxon>Streptophyta</taxon>
        <taxon>Embryophyta</taxon>
        <taxon>Tracheophyta</taxon>
        <taxon>Spermatophyta</taxon>
        <taxon>Magnoliopsida</taxon>
        <taxon>eudicotyledons</taxon>
        <taxon>Gunneridae</taxon>
        <taxon>Pentapetalae</taxon>
        <taxon>asterids</taxon>
        <taxon>campanulids</taxon>
        <taxon>Asterales</taxon>
        <taxon>Asteraceae</taxon>
        <taxon>Asteroideae</taxon>
        <taxon>Heliantheae alliance</taxon>
        <taxon>Heliantheae</taxon>
        <taxon>Helianthus</taxon>
    </lineage>
</organism>
<dbReference type="GO" id="GO:0016020">
    <property type="term" value="C:membrane"/>
    <property type="evidence" value="ECO:0007669"/>
    <property type="project" value="UniProtKB-SubCell"/>
</dbReference>
<comment type="caution">
    <text evidence="13">The sequence shown here is derived from an EMBL/GenBank/DDBJ whole genome shotgun (WGS) entry which is preliminary data.</text>
</comment>
<dbReference type="SUPFAM" id="SSF55856">
    <property type="entry name" value="Cytochrome b5-like heme/steroid binding domain"/>
    <property type="match status" value="1"/>
</dbReference>
<evidence type="ECO:0000256" key="7">
    <source>
        <dbReference type="ARBA" id="ARBA00023002"/>
    </source>
</evidence>
<dbReference type="Gramene" id="mRNA:HanXRQr2_Chr11g0475491">
    <property type="protein sequence ID" value="CDS:HanXRQr2_Chr11g0475491.1"/>
    <property type="gene ID" value="HanXRQr2_Chr11g0475491"/>
</dbReference>
<dbReference type="Gene3D" id="3.10.120.10">
    <property type="entry name" value="Cytochrome b5-like heme/steroid binding domain"/>
    <property type="match status" value="1"/>
</dbReference>
<evidence type="ECO:0000256" key="11">
    <source>
        <dbReference type="SAM" id="Phobius"/>
    </source>
</evidence>
<dbReference type="AlphaFoldDB" id="A0A9K3MZB3"/>
<evidence type="ECO:0000256" key="9">
    <source>
        <dbReference type="ARBA" id="ARBA00023098"/>
    </source>
</evidence>
<protein>
    <submittedName>
        <fullName evidence="13">Acyl-lipid (11-3)-desaturase</fullName>
        <ecNumber evidence="13">1.14.19.4</ecNumber>
    </submittedName>
</protein>
<dbReference type="GO" id="GO:0046872">
    <property type="term" value="F:metal ion binding"/>
    <property type="evidence" value="ECO:0007669"/>
    <property type="project" value="UniProtKB-KW"/>
</dbReference>
<dbReference type="GO" id="GO:0006629">
    <property type="term" value="P:lipid metabolic process"/>
    <property type="evidence" value="ECO:0007669"/>
    <property type="project" value="UniProtKB-KW"/>
</dbReference>
<dbReference type="InterPro" id="IPR001199">
    <property type="entry name" value="Cyt_B5-like_heme/steroid-bd"/>
</dbReference>
<accession>A0A9K3MZB3</accession>
<comment type="subcellular location">
    <subcellularLocation>
        <location evidence="1">Membrane</location>
        <topology evidence="1">Multi-pass membrane protein</topology>
    </subcellularLocation>
</comment>
<dbReference type="PANTHER" id="PTHR19353">
    <property type="entry name" value="FATTY ACID DESATURASE 2"/>
    <property type="match status" value="1"/>
</dbReference>
<evidence type="ECO:0000256" key="4">
    <source>
        <dbReference type="ARBA" id="ARBA00022692"/>
    </source>
</evidence>
<sequence length="146" mass="16742">MKTHPGGDLPLLNFAGQDVTYAYIALHPPAAWNHLDKFFNGYYLKDYTVSDVSKDCRKLYSEFKKMGLFEKKGHGVLISLIFIAMLFVVCVYGVLYSESFLVHLVCSGLMGFLWIQSGWLGHDSGHYQIMINWKFNRYAQILTSRS</sequence>
<dbReference type="PROSITE" id="PS50255">
    <property type="entry name" value="CYTOCHROME_B5_2"/>
    <property type="match status" value="1"/>
</dbReference>
<proteinExistence type="inferred from homology"/>
<name>A0A9K3MZB3_HELAN</name>
<feature type="transmembrane region" description="Helical" evidence="11">
    <location>
        <begin position="100"/>
        <end position="120"/>
    </location>
</feature>
<dbReference type="EMBL" id="MNCJ02000326">
    <property type="protein sequence ID" value="KAF5780743.1"/>
    <property type="molecule type" value="Genomic_DNA"/>
</dbReference>
<dbReference type="GO" id="GO:0102003">
    <property type="term" value="F:acyl-lipid (11-3)-desaturase activity"/>
    <property type="evidence" value="ECO:0007669"/>
    <property type="project" value="UniProtKB-EC"/>
</dbReference>
<evidence type="ECO:0000256" key="10">
    <source>
        <dbReference type="ARBA" id="ARBA00023136"/>
    </source>
</evidence>
<keyword evidence="9" id="KW-0443">Lipid metabolism</keyword>
<dbReference type="InterPro" id="IPR012171">
    <property type="entry name" value="Fatty_acid_desaturase"/>
</dbReference>
<keyword evidence="10 11" id="KW-0472">Membrane</keyword>
<reference evidence="13" key="1">
    <citation type="journal article" date="2017" name="Nature">
        <title>The sunflower genome provides insights into oil metabolism, flowering and Asterid evolution.</title>
        <authorList>
            <person name="Badouin H."/>
            <person name="Gouzy J."/>
            <person name="Grassa C.J."/>
            <person name="Murat F."/>
            <person name="Staton S.E."/>
            <person name="Cottret L."/>
            <person name="Lelandais-Briere C."/>
            <person name="Owens G.L."/>
            <person name="Carrere S."/>
            <person name="Mayjonade B."/>
            <person name="Legrand L."/>
            <person name="Gill N."/>
            <person name="Kane N.C."/>
            <person name="Bowers J.E."/>
            <person name="Hubner S."/>
            <person name="Bellec A."/>
            <person name="Berard A."/>
            <person name="Berges H."/>
            <person name="Blanchet N."/>
            <person name="Boniface M.C."/>
            <person name="Brunel D."/>
            <person name="Catrice O."/>
            <person name="Chaidir N."/>
            <person name="Claudel C."/>
            <person name="Donnadieu C."/>
            <person name="Faraut T."/>
            <person name="Fievet G."/>
            <person name="Helmstetter N."/>
            <person name="King M."/>
            <person name="Knapp S.J."/>
            <person name="Lai Z."/>
            <person name="Le Paslier M.C."/>
            <person name="Lippi Y."/>
            <person name="Lorenzon L."/>
            <person name="Mandel J.R."/>
            <person name="Marage G."/>
            <person name="Marchand G."/>
            <person name="Marquand E."/>
            <person name="Bret-Mestries E."/>
            <person name="Morien E."/>
            <person name="Nambeesan S."/>
            <person name="Nguyen T."/>
            <person name="Pegot-Espagnet P."/>
            <person name="Pouilly N."/>
            <person name="Raftis F."/>
            <person name="Sallet E."/>
            <person name="Schiex T."/>
            <person name="Thomas J."/>
            <person name="Vandecasteele C."/>
            <person name="Vares D."/>
            <person name="Vear F."/>
            <person name="Vautrin S."/>
            <person name="Crespi M."/>
            <person name="Mangin B."/>
            <person name="Burke J.M."/>
            <person name="Salse J."/>
            <person name="Munos S."/>
            <person name="Vincourt P."/>
            <person name="Rieseberg L.H."/>
            <person name="Langlade N.B."/>
        </authorList>
    </citation>
    <scope>NUCLEOTIDE SEQUENCE</scope>
    <source>
        <tissue evidence="13">Leaves</tissue>
    </source>
</reference>
<dbReference type="EC" id="1.14.19.4" evidence="13"/>
<reference evidence="13" key="2">
    <citation type="submission" date="2020-06" db="EMBL/GenBank/DDBJ databases">
        <title>Helianthus annuus Genome sequencing and assembly Release 2.</title>
        <authorList>
            <person name="Gouzy J."/>
            <person name="Langlade N."/>
            <person name="Munos S."/>
        </authorList>
    </citation>
    <scope>NUCLEOTIDE SEQUENCE</scope>
    <source>
        <tissue evidence="13">Leaves</tissue>
    </source>
</reference>
<evidence type="ECO:0000313" key="14">
    <source>
        <dbReference type="Proteomes" id="UP000215914"/>
    </source>
</evidence>
<comment type="pathway">
    <text evidence="2">Lipid metabolism.</text>
</comment>
<dbReference type="InterPro" id="IPR036400">
    <property type="entry name" value="Cyt_B5-like_heme/steroid_sf"/>
</dbReference>
<dbReference type="Proteomes" id="UP000215914">
    <property type="component" value="Unassembled WGS sequence"/>
</dbReference>
<dbReference type="PANTHER" id="PTHR19353:SF30">
    <property type="entry name" value="DELTA 8-(E)-SPHINGOLIPID DESATURASE"/>
    <property type="match status" value="1"/>
</dbReference>
<evidence type="ECO:0000256" key="8">
    <source>
        <dbReference type="ARBA" id="ARBA00023004"/>
    </source>
</evidence>
<dbReference type="Pfam" id="PF00173">
    <property type="entry name" value="Cyt-b5"/>
    <property type="match status" value="1"/>
</dbReference>
<keyword evidence="4 11" id="KW-0812">Transmembrane</keyword>
<evidence type="ECO:0000256" key="3">
    <source>
        <dbReference type="ARBA" id="ARBA00009295"/>
    </source>
</evidence>
<keyword evidence="6 11" id="KW-1133">Transmembrane helix</keyword>
<keyword evidence="14" id="KW-1185">Reference proteome</keyword>
<evidence type="ECO:0000256" key="6">
    <source>
        <dbReference type="ARBA" id="ARBA00022989"/>
    </source>
</evidence>
<keyword evidence="7 13" id="KW-0560">Oxidoreductase</keyword>
<evidence type="ECO:0000256" key="2">
    <source>
        <dbReference type="ARBA" id="ARBA00005189"/>
    </source>
</evidence>
<keyword evidence="5" id="KW-0479">Metal-binding</keyword>
<keyword evidence="8" id="KW-0408">Iron</keyword>
<evidence type="ECO:0000259" key="12">
    <source>
        <dbReference type="PROSITE" id="PS50255"/>
    </source>
</evidence>
<gene>
    <name evidence="13" type="ORF">HanXRQr2_Chr11g0475491</name>
</gene>
<evidence type="ECO:0000256" key="5">
    <source>
        <dbReference type="ARBA" id="ARBA00022723"/>
    </source>
</evidence>
<feature type="transmembrane region" description="Helical" evidence="11">
    <location>
        <begin position="74"/>
        <end position="94"/>
    </location>
</feature>
<evidence type="ECO:0000256" key="1">
    <source>
        <dbReference type="ARBA" id="ARBA00004141"/>
    </source>
</evidence>